<dbReference type="PANTHER" id="PTHR36925:SF1">
    <property type="entry name" value="COBALT-PRECORRIN-6A REDUCTASE"/>
    <property type="match status" value="1"/>
</dbReference>
<dbReference type="EC" id="1.3.1.106" evidence="4"/>
<evidence type="ECO:0000256" key="1">
    <source>
        <dbReference type="ARBA" id="ARBA00004953"/>
    </source>
</evidence>
<evidence type="ECO:0000313" key="4">
    <source>
        <dbReference type="EMBL" id="MCI0183081.1"/>
    </source>
</evidence>
<accession>A0A9X1V7N6</accession>
<dbReference type="AlphaFoldDB" id="A0A9X1V7N6"/>
<dbReference type="Pfam" id="PF02571">
    <property type="entry name" value="CbiJ"/>
    <property type="match status" value="1"/>
</dbReference>
<keyword evidence="3 4" id="KW-0560">Oxidoreductase</keyword>
<dbReference type="GO" id="GO:0016994">
    <property type="term" value="F:precorrin-6A reductase activity"/>
    <property type="evidence" value="ECO:0007669"/>
    <property type="project" value="InterPro"/>
</dbReference>
<comment type="caution">
    <text evidence="4">The sequence shown here is derived from an EMBL/GenBank/DDBJ whole genome shotgun (WGS) entry which is preliminary data.</text>
</comment>
<comment type="pathway">
    <text evidence="1">Cofactor biosynthesis; adenosylcobalamin biosynthesis.</text>
</comment>
<proteinExistence type="predicted"/>
<reference evidence="4" key="1">
    <citation type="submission" date="2022-03" db="EMBL/GenBank/DDBJ databases">
        <title>Draft Genome Sequence of Firmicute Strain S0AB, a Heterotrophic Iron/Sulfur-Oxidizing Extreme Acidophile.</title>
        <authorList>
            <person name="Vergara E."/>
            <person name="Pakostova E."/>
            <person name="Johnson D.B."/>
            <person name="Holmes D.S."/>
        </authorList>
    </citation>
    <scope>NUCLEOTIDE SEQUENCE</scope>
    <source>
        <strain evidence="4">S0AB</strain>
    </source>
</reference>
<dbReference type="PROSITE" id="PS51014">
    <property type="entry name" value="COBK_CBIJ"/>
    <property type="match status" value="1"/>
</dbReference>
<gene>
    <name evidence="4" type="primary">cbiJ</name>
    <name evidence="4" type="ORF">MM817_01351</name>
</gene>
<dbReference type="NCBIfam" id="TIGR00715">
    <property type="entry name" value="precor6x_red"/>
    <property type="match status" value="1"/>
</dbReference>
<dbReference type="GO" id="GO:0009236">
    <property type="term" value="P:cobalamin biosynthetic process"/>
    <property type="evidence" value="ECO:0007669"/>
    <property type="project" value="UniProtKB-KW"/>
</dbReference>
<keyword evidence="2" id="KW-0169">Cobalamin biosynthesis</keyword>
<evidence type="ECO:0000256" key="2">
    <source>
        <dbReference type="ARBA" id="ARBA00022573"/>
    </source>
</evidence>
<sequence>MIFLLAGTSDARELGVVLRDAGYSLIASVVTENAAQSLREEHLMVRVGRLDAIHMEQTMRDEHISVIIDASHPFAREAHETAMAAAKAVDVPYIRYERAGLDFSLRHGVVLVETYEEAADVAAELKGSVMLTTGAKTLPIFAKRLSAISDLRLVIRLLPRAENMQMCEQLGIAQKNIVAMQGPFSYEFNAALYQHYGTTVMITKESGEVGAVDEKVQAAIDLGIMIIVIGRPNIEYGTSFSTTGQIVDALAELGVPCYTQPSQL</sequence>
<evidence type="ECO:0000313" key="5">
    <source>
        <dbReference type="Proteomes" id="UP001139263"/>
    </source>
</evidence>
<dbReference type="PANTHER" id="PTHR36925">
    <property type="entry name" value="COBALT-PRECORRIN-6A REDUCTASE"/>
    <property type="match status" value="1"/>
</dbReference>
<evidence type="ECO:0000256" key="3">
    <source>
        <dbReference type="ARBA" id="ARBA00023002"/>
    </source>
</evidence>
<keyword evidence="5" id="KW-1185">Reference proteome</keyword>
<organism evidence="4 5">
    <name type="scientific">Sulfoacidibacillus ferrooxidans</name>
    <dbReference type="NCBI Taxonomy" id="2005001"/>
    <lineage>
        <taxon>Bacteria</taxon>
        <taxon>Bacillati</taxon>
        <taxon>Bacillota</taxon>
        <taxon>Bacilli</taxon>
        <taxon>Bacillales</taxon>
        <taxon>Alicyclobacillaceae</taxon>
        <taxon>Sulfoacidibacillus</taxon>
    </lineage>
</organism>
<dbReference type="InterPro" id="IPR003723">
    <property type="entry name" value="Precorrin-6x_reduct"/>
</dbReference>
<protein>
    <submittedName>
        <fullName evidence="4">Cobalt-precorrin-6A reductase</fullName>
        <ecNumber evidence="4">1.3.1.106</ecNumber>
    </submittedName>
</protein>
<dbReference type="RefSeq" id="WP_241712877.1">
    <property type="nucleotide sequence ID" value="NZ_JALBUF010000003.1"/>
</dbReference>
<dbReference type="Proteomes" id="UP001139263">
    <property type="component" value="Unassembled WGS sequence"/>
</dbReference>
<name>A0A9X1V7N6_9BACL</name>
<dbReference type="EMBL" id="JALBUF010000003">
    <property type="protein sequence ID" value="MCI0183081.1"/>
    <property type="molecule type" value="Genomic_DNA"/>
</dbReference>